<keyword evidence="12" id="KW-1185">Reference proteome</keyword>
<comment type="similarity">
    <text evidence="1">Belongs to the NADH dehydrogenase family.</text>
</comment>
<reference evidence="11" key="1">
    <citation type="submission" date="2015-07" db="EMBL/GenBank/DDBJ databases">
        <title>Genome sequencing project for genomic taxonomy and phylogenomics of Bacillus-like bacteria.</title>
        <authorList>
            <person name="Liu B."/>
            <person name="Wang J."/>
            <person name="Zhu Y."/>
            <person name="Liu G."/>
            <person name="Chen Q."/>
            <person name="Chen Z."/>
            <person name="Lan J."/>
            <person name="Che J."/>
            <person name="Ge C."/>
            <person name="Shi H."/>
            <person name="Pan Z."/>
            <person name="Liu X."/>
        </authorList>
    </citation>
    <scope>NUCLEOTIDE SEQUENCE [LARGE SCALE GENOMIC DNA]</scope>
    <source>
        <strain evidence="11">DSM 9887</strain>
    </source>
</reference>
<evidence type="ECO:0000313" key="11">
    <source>
        <dbReference type="Proteomes" id="UP000036834"/>
    </source>
</evidence>
<dbReference type="EC" id="1.6.5.9" evidence="2"/>
<dbReference type="EMBL" id="LGIQ01000011">
    <property type="protein sequence ID" value="KNB69976.1"/>
    <property type="molecule type" value="Genomic_DNA"/>
</dbReference>
<comment type="caution">
    <text evidence="10">The sequence shown here is derived from an EMBL/GenBank/DDBJ whole genome shotgun (WGS) entry which is preliminary data.</text>
</comment>
<evidence type="ECO:0000313" key="12">
    <source>
        <dbReference type="Proteomes" id="UP000319578"/>
    </source>
</evidence>
<dbReference type="AlphaFoldDB" id="A0A0K9YMT0"/>
<organism evidence="10 11">
    <name type="scientific">Brevibacillus reuszeri</name>
    <dbReference type="NCBI Taxonomy" id="54915"/>
    <lineage>
        <taxon>Bacteria</taxon>
        <taxon>Bacillati</taxon>
        <taxon>Bacillota</taxon>
        <taxon>Bacilli</taxon>
        <taxon>Bacillales</taxon>
        <taxon>Paenibacillaceae</taxon>
        <taxon>Brevibacillus</taxon>
    </lineage>
</organism>
<dbReference type="EMBL" id="BJON01000009">
    <property type="protein sequence ID" value="GED68657.1"/>
    <property type="molecule type" value="Genomic_DNA"/>
</dbReference>
<sequence>MKEITCVVVGGGYAGIHAVKAIRDKLSGRSIRLILLDKEPHHLRKVLLFKPAVSKEAAIELPLKSIFPDEVEFVQGTATKIEKNEKTLFYQDQQGSTQAIHYDILVLAIGSVIRQAEPEQGGIALSSVEAAEAIRETWLANMQKAVRETIPEERQRLLTVTIAGAGISGIETAAELAYAMHEEAARLGIPPAETKVYLINTHNRLFPEGSAKLGRKLEQTLTADGVTILHRQKVVAERDGIVTLSSGHTFSTGLCIWSLGLIANPLLRTIGIPISAQGQVIVDASYRVSGAPGVYSIGDCARIIDPVSGQADRMTCKEGTAQAARLGSVLAADLDGTSSPTHKSFMEFFCIGLGPEKGIVWTRKWGLDIILTGKLGWKIRQYTWNIASMLH</sequence>
<dbReference type="Pfam" id="PF07992">
    <property type="entry name" value="Pyr_redox_2"/>
    <property type="match status" value="1"/>
</dbReference>
<dbReference type="RefSeq" id="WP_049742016.1">
    <property type="nucleotide sequence ID" value="NZ_BJON01000009.1"/>
</dbReference>
<feature type="domain" description="FAD/NAD(P)-binding" evidence="8">
    <location>
        <begin position="6"/>
        <end position="306"/>
    </location>
</feature>
<dbReference type="GO" id="GO:0050136">
    <property type="term" value="F:NADH dehydrogenase (quinone) (non-electrogenic) activity"/>
    <property type="evidence" value="ECO:0007669"/>
    <property type="project" value="UniProtKB-EC"/>
</dbReference>
<keyword evidence="5" id="KW-0560">Oxidoreductase</keyword>
<dbReference type="PANTHER" id="PTHR43706">
    <property type="entry name" value="NADH DEHYDROGENASE"/>
    <property type="match status" value="1"/>
</dbReference>
<dbReference type="InterPro" id="IPR036188">
    <property type="entry name" value="FAD/NAD-bd_sf"/>
</dbReference>
<gene>
    <name evidence="10" type="ORF">ADS79_29570</name>
    <name evidence="9" type="ORF">BRE01_23590</name>
</gene>
<dbReference type="PRINTS" id="PR00368">
    <property type="entry name" value="FADPNR"/>
</dbReference>
<name>A0A0K9YMT0_9BACL</name>
<dbReference type="Gene3D" id="3.50.50.100">
    <property type="match status" value="1"/>
</dbReference>
<dbReference type="InterPro" id="IPR045024">
    <property type="entry name" value="NDH-2"/>
</dbReference>
<protein>
    <recommendedName>
        <fullName evidence="2">NADH:ubiquinone reductase (non-electrogenic)</fullName>
        <ecNumber evidence="2">1.6.5.9</ecNumber>
    </recommendedName>
</protein>
<dbReference type="Proteomes" id="UP000036834">
    <property type="component" value="Unassembled WGS sequence"/>
</dbReference>
<dbReference type="PATRIC" id="fig|54915.3.peg.5133"/>
<evidence type="ECO:0000256" key="4">
    <source>
        <dbReference type="ARBA" id="ARBA00022827"/>
    </source>
</evidence>
<proteinExistence type="inferred from homology"/>
<evidence type="ECO:0000313" key="10">
    <source>
        <dbReference type="EMBL" id="KNB69976.1"/>
    </source>
</evidence>
<dbReference type="OrthoDB" id="2641866at2"/>
<evidence type="ECO:0000256" key="2">
    <source>
        <dbReference type="ARBA" id="ARBA00012637"/>
    </source>
</evidence>
<reference evidence="10" key="2">
    <citation type="submission" date="2015-07" db="EMBL/GenBank/DDBJ databases">
        <title>MeaNS - Measles Nucleotide Surveillance Program.</title>
        <authorList>
            <person name="Tran T."/>
            <person name="Druce J."/>
        </authorList>
    </citation>
    <scope>NUCLEOTIDE SEQUENCE</scope>
    <source>
        <strain evidence="10">DSM 9887</strain>
    </source>
</reference>
<evidence type="ECO:0000259" key="8">
    <source>
        <dbReference type="Pfam" id="PF07992"/>
    </source>
</evidence>
<dbReference type="SUPFAM" id="SSF51905">
    <property type="entry name" value="FAD/NAD(P)-binding domain"/>
    <property type="match status" value="1"/>
</dbReference>
<evidence type="ECO:0000313" key="9">
    <source>
        <dbReference type="EMBL" id="GED68657.1"/>
    </source>
</evidence>
<dbReference type="PANTHER" id="PTHR43706:SF47">
    <property type="entry name" value="EXTERNAL NADH-UBIQUINONE OXIDOREDUCTASE 1, MITOCHONDRIAL-RELATED"/>
    <property type="match status" value="1"/>
</dbReference>
<comment type="catalytic activity">
    <reaction evidence="7">
        <text>a quinone + NADH + H(+) = a quinol + NAD(+)</text>
        <dbReference type="Rhea" id="RHEA:46160"/>
        <dbReference type="ChEBI" id="CHEBI:15378"/>
        <dbReference type="ChEBI" id="CHEBI:24646"/>
        <dbReference type="ChEBI" id="CHEBI:57540"/>
        <dbReference type="ChEBI" id="CHEBI:57945"/>
        <dbReference type="ChEBI" id="CHEBI:132124"/>
        <dbReference type="EC" id="1.6.5.9"/>
    </reaction>
</comment>
<dbReference type="STRING" id="54915.ADS79_29570"/>
<dbReference type="InterPro" id="IPR023753">
    <property type="entry name" value="FAD/NAD-binding_dom"/>
</dbReference>
<evidence type="ECO:0000256" key="3">
    <source>
        <dbReference type="ARBA" id="ARBA00022630"/>
    </source>
</evidence>
<evidence type="ECO:0000256" key="6">
    <source>
        <dbReference type="ARBA" id="ARBA00023027"/>
    </source>
</evidence>
<evidence type="ECO:0000256" key="5">
    <source>
        <dbReference type="ARBA" id="ARBA00023002"/>
    </source>
</evidence>
<evidence type="ECO:0000256" key="1">
    <source>
        <dbReference type="ARBA" id="ARBA00005272"/>
    </source>
</evidence>
<accession>A0A0K9YMT0</accession>
<keyword evidence="4" id="KW-0274">FAD</keyword>
<keyword evidence="3" id="KW-0285">Flavoprotein</keyword>
<reference evidence="9 12" key="3">
    <citation type="submission" date="2019-06" db="EMBL/GenBank/DDBJ databases">
        <title>Whole genome shotgun sequence of Brevibacillus reuszeri NBRC 15719.</title>
        <authorList>
            <person name="Hosoyama A."/>
            <person name="Uohara A."/>
            <person name="Ohji S."/>
            <person name="Ichikawa N."/>
        </authorList>
    </citation>
    <scope>NUCLEOTIDE SEQUENCE [LARGE SCALE GENOMIC DNA]</scope>
    <source>
        <strain evidence="9 12">NBRC 15719</strain>
    </source>
</reference>
<evidence type="ECO:0000256" key="7">
    <source>
        <dbReference type="ARBA" id="ARBA00047599"/>
    </source>
</evidence>
<dbReference type="Proteomes" id="UP000319578">
    <property type="component" value="Unassembled WGS sequence"/>
</dbReference>
<keyword evidence="6" id="KW-0520">NAD</keyword>